<evidence type="ECO:0000256" key="3">
    <source>
        <dbReference type="ARBA" id="ARBA00022525"/>
    </source>
</evidence>
<dbReference type="OrthoDB" id="2019572at2759"/>
<evidence type="ECO:0000256" key="5">
    <source>
        <dbReference type="ARBA" id="ARBA00022729"/>
    </source>
</evidence>
<dbReference type="Pfam" id="PF22810">
    <property type="entry name" value="LPMO_AA14"/>
    <property type="match status" value="1"/>
</dbReference>
<sequence length="357" mass="39817">GMYCRHGNEGIDNNNANDVSQPLYNLTKKDWWMHHENRIDLFPPAAGDFLELRAGGYVTLELSVNRAFTTTSENPILGEFPNGQNEIFPSGRSAEGCVTEPNLHTKSEAEAAGTVLAISYANTLDGVSSDNLGVISVAYKTPWRRLVNYSLPMMPTCSDAGCHCAWGWVPTGCGRPDMYMQPFKCKVTNGFSIFGPPTFKPAKALPPVWCQDDPSKCIVGPKQMIYYNQLDGNNVNLTGVDNAGNPKKPAYDMRYGWADGTPQTLAMFVRFATHDSRSFRRRTVGLRALCEDSSRQEAVCARLVRGWVPVRSCPCREGAAPPLALIYVMFLGRAWKIFIYRNLLSHHFELFRSLCRL</sequence>
<keyword evidence="5" id="KW-0732">Signal</keyword>
<evidence type="ECO:0000256" key="9">
    <source>
        <dbReference type="ARBA" id="ARBA00023157"/>
    </source>
</evidence>
<keyword evidence="6" id="KW-0560">Oxidoreductase</keyword>
<proteinExistence type="inferred from homology"/>
<organism evidence="12 13">
    <name type="scientific">Ephemerocybe angulata</name>
    <dbReference type="NCBI Taxonomy" id="980116"/>
    <lineage>
        <taxon>Eukaryota</taxon>
        <taxon>Fungi</taxon>
        <taxon>Dikarya</taxon>
        <taxon>Basidiomycota</taxon>
        <taxon>Agaricomycotina</taxon>
        <taxon>Agaricomycetes</taxon>
        <taxon>Agaricomycetidae</taxon>
        <taxon>Agaricales</taxon>
        <taxon>Agaricineae</taxon>
        <taxon>Psathyrellaceae</taxon>
        <taxon>Ephemerocybe</taxon>
    </lineage>
</organism>
<comment type="similarity">
    <text evidence="11">Belongs to the polysaccharide monooxygenase AA14 family.</text>
</comment>
<dbReference type="AlphaFoldDB" id="A0A8H6LXN1"/>
<evidence type="ECO:0000256" key="8">
    <source>
        <dbReference type="ARBA" id="ARBA00023033"/>
    </source>
</evidence>
<keyword evidence="13" id="KW-1185">Reference proteome</keyword>
<dbReference type="InterPro" id="IPR054497">
    <property type="entry name" value="LPMO_AA14"/>
</dbReference>
<keyword evidence="10" id="KW-0325">Glycoprotein</keyword>
<keyword evidence="3" id="KW-0964">Secreted</keyword>
<reference evidence="12 13" key="1">
    <citation type="submission" date="2020-07" db="EMBL/GenBank/DDBJ databases">
        <title>Comparative genomics of pyrophilous fungi reveals a link between fire events and developmental genes.</title>
        <authorList>
            <consortium name="DOE Joint Genome Institute"/>
            <person name="Steindorff A.S."/>
            <person name="Carver A."/>
            <person name="Calhoun S."/>
            <person name="Stillman K."/>
            <person name="Liu H."/>
            <person name="Lipzen A."/>
            <person name="Pangilinan J."/>
            <person name="Labutti K."/>
            <person name="Bruns T.D."/>
            <person name="Grigoriev I.V."/>
        </authorList>
    </citation>
    <scope>NUCLEOTIDE SEQUENCE [LARGE SCALE GENOMIC DNA]</scope>
    <source>
        <strain evidence="12 13">CBS 144469</strain>
    </source>
</reference>
<comment type="cofactor">
    <cofactor evidence="1">
        <name>Cu(2+)</name>
        <dbReference type="ChEBI" id="CHEBI:29036"/>
    </cofactor>
</comment>
<name>A0A8H6LXN1_9AGAR</name>
<keyword evidence="7" id="KW-0186">Copper</keyword>
<evidence type="ECO:0000256" key="11">
    <source>
        <dbReference type="ARBA" id="ARBA00046340"/>
    </source>
</evidence>
<evidence type="ECO:0000256" key="1">
    <source>
        <dbReference type="ARBA" id="ARBA00001973"/>
    </source>
</evidence>
<dbReference type="EMBL" id="JACGCI010000077">
    <property type="protein sequence ID" value="KAF6747828.1"/>
    <property type="molecule type" value="Genomic_DNA"/>
</dbReference>
<evidence type="ECO:0000313" key="13">
    <source>
        <dbReference type="Proteomes" id="UP000521943"/>
    </source>
</evidence>
<keyword evidence="8" id="KW-0503">Monooxygenase</keyword>
<protein>
    <submittedName>
        <fullName evidence="12">Uncharacterized protein</fullName>
    </submittedName>
</protein>
<accession>A0A8H6LXN1</accession>
<evidence type="ECO:0000256" key="6">
    <source>
        <dbReference type="ARBA" id="ARBA00023002"/>
    </source>
</evidence>
<evidence type="ECO:0000256" key="4">
    <source>
        <dbReference type="ARBA" id="ARBA00022723"/>
    </source>
</evidence>
<keyword evidence="4" id="KW-0479">Metal-binding</keyword>
<comment type="caution">
    <text evidence="12">The sequence shown here is derived from an EMBL/GenBank/DDBJ whole genome shotgun (WGS) entry which is preliminary data.</text>
</comment>
<dbReference type="Proteomes" id="UP000521943">
    <property type="component" value="Unassembled WGS sequence"/>
</dbReference>
<gene>
    <name evidence="12" type="ORF">DFP72DRAFT_821191</name>
</gene>
<evidence type="ECO:0000256" key="10">
    <source>
        <dbReference type="ARBA" id="ARBA00023180"/>
    </source>
</evidence>
<feature type="non-terminal residue" evidence="12">
    <location>
        <position position="1"/>
    </location>
</feature>
<dbReference type="GO" id="GO:0005576">
    <property type="term" value="C:extracellular region"/>
    <property type="evidence" value="ECO:0007669"/>
    <property type="project" value="UniProtKB-SubCell"/>
</dbReference>
<evidence type="ECO:0000313" key="12">
    <source>
        <dbReference type="EMBL" id="KAF6747828.1"/>
    </source>
</evidence>
<evidence type="ECO:0000256" key="7">
    <source>
        <dbReference type="ARBA" id="ARBA00023008"/>
    </source>
</evidence>
<dbReference type="GO" id="GO:0004497">
    <property type="term" value="F:monooxygenase activity"/>
    <property type="evidence" value="ECO:0007669"/>
    <property type="project" value="UniProtKB-KW"/>
</dbReference>
<evidence type="ECO:0000256" key="2">
    <source>
        <dbReference type="ARBA" id="ARBA00004613"/>
    </source>
</evidence>
<dbReference type="GO" id="GO:0046872">
    <property type="term" value="F:metal ion binding"/>
    <property type="evidence" value="ECO:0007669"/>
    <property type="project" value="UniProtKB-KW"/>
</dbReference>
<comment type="subcellular location">
    <subcellularLocation>
        <location evidence="2">Secreted</location>
    </subcellularLocation>
</comment>
<keyword evidence="9" id="KW-1015">Disulfide bond</keyword>